<dbReference type="NCBIfam" id="TIGR04354">
    <property type="entry name" value="amphi-Trp"/>
    <property type="match status" value="1"/>
</dbReference>
<dbReference type="Pfam" id="PF20068">
    <property type="entry name" value="Amphi-Trp"/>
    <property type="match status" value="1"/>
</dbReference>
<dbReference type="AlphaFoldDB" id="A0A540VU13"/>
<dbReference type="EMBL" id="VIFK01000018">
    <property type="protein sequence ID" value="TQF00249.1"/>
    <property type="molecule type" value="Genomic_DNA"/>
</dbReference>
<proteinExistence type="predicted"/>
<dbReference type="Proteomes" id="UP000315400">
    <property type="component" value="Unassembled WGS sequence"/>
</dbReference>
<evidence type="ECO:0000259" key="1">
    <source>
        <dbReference type="Pfam" id="PF20068"/>
    </source>
</evidence>
<evidence type="ECO:0000313" key="2">
    <source>
        <dbReference type="EMBL" id="TQF00249.1"/>
    </source>
</evidence>
<sequence>MGHETVLFNSKEQKSRGEVSMFLRDLADRIEAGCVTLRQGESEIVLDLPGEVVLELKVEDEDKRRKGTQHSLEVELKWYDGQTTKGVELA</sequence>
<organism evidence="2 3">
    <name type="scientific">Spiribacter salinus</name>
    <dbReference type="NCBI Taxonomy" id="1335746"/>
    <lineage>
        <taxon>Bacteria</taxon>
        <taxon>Pseudomonadati</taxon>
        <taxon>Pseudomonadota</taxon>
        <taxon>Gammaproteobacteria</taxon>
        <taxon>Chromatiales</taxon>
        <taxon>Ectothiorhodospiraceae</taxon>
        <taxon>Spiribacter</taxon>
    </lineage>
</organism>
<comment type="caution">
    <text evidence="2">The sequence shown here is derived from an EMBL/GenBank/DDBJ whole genome shotgun (WGS) entry which is preliminary data.</text>
</comment>
<accession>A0A540VU13</accession>
<evidence type="ECO:0000313" key="3">
    <source>
        <dbReference type="Proteomes" id="UP000315400"/>
    </source>
</evidence>
<gene>
    <name evidence="2" type="ORF">FKY71_04310</name>
</gene>
<protein>
    <submittedName>
        <fullName evidence="2">Amphi-Trp domain-containing protein</fullName>
    </submittedName>
</protein>
<dbReference type="InterPro" id="IPR027598">
    <property type="entry name" value="Amphi-Trp_dom"/>
</dbReference>
<reference evidence="2 3" key="1">
    <citation type="submission" date="2019-06" db="EMBL/GenBank/DDBJ databases">
        <title>Metagenome assembled Genome of Spiribacter salinus SL48-SHIP from the microbial mat of Salt Lake 48 (Novosibirsk region, Russia).</title>
        <authorList>
            <person name="Shipova A."/>
            <person name="Rozanov A.S."/>
            <person name="Bryanskaya A.V."/>
            <person name="Peltek S.E."/>
        </authorList>
    </citation>
    <scope>NUCLEOTIDE SEQUENCE [LARGE SCALE GENOMIC DNA]</scope>
    <source>
        <strain evidence="2">SL48-SHIP-2</strain>
    </source>
</reference>
<feature type="domain" description="Amphi-Trp" evidence="1">
    <location>
        <begin position="3"/>
        <end position="86"/>
    </location>
</feature>
<name>A0A540VU13_9GAMM</name>